<dbReference type="EC" id="7.2.4.2" evidence="16"/>
<dbReference type="EMBL" id="CP014476">
    <property type="protein sequence ID" value="AMK78686.1"/>
    <property type="molecule type" value="Genomic_DNA"/>
</dbReference>
<dbReference type="STRING" id="1538553.JT25_019700"/>
<evidence type="ECO:0000256" key="8">
    <source>
        <dbReference type="ARBA" id="ARBA00022692"/>
    </source>
</evidence>
<keyword evidence="19" id="KW-1185">Reference proteome</keyword>
<evidence type="ECO:0000313" key="18">
    <source>
        <dbReference type="EMBL" id="AMK78686.1"/>
    </source>
</evidence>
<evidence type="ECO:0000256" key="6">
    <source>
        <dbReference type="ARBA" id="ARBA00022448"/>
    </source>
</evidence>
<dbReference type="HAMAP" id="MF_00404">
    <property type="entry name" value="OadG"/>
    <property type="match status" value="1"/>
</dbReference>
<keyword evidence="14 16" id="KW-0739">Sodium transport</keyword>
<evidence type="ECO:0000256" key="17">
    <source>
        <dbReference type="RuleBase" id="RU004278"/>
    </source>
</evidence>
<dbReference type="AlphaFoldDB" id="A0A140E5L2"/>
<evidence type="ECO:0000256" key="4">
    <source>
        <dbReference type="ARBA" id="ARBA00005844"/>
    </source>
</evidence>
<evidence type="ECO:0000256" key="3">
    <source>
        <dbReference type="ARBA" id="ARBA00004162"/>
    </source>
</evidence>
<comment type="catalytic activity">
    <reaction evidence="15 16 17">
        <text>oxaloacetate + 2 Na(+)(in) + H(+) = pyruvate + 2 Na(+)(out) + CO2</text>
        <dbReference type="Rhea" id="RHEA:57724"/>
        <dbReference type="ChEBI" id="CHEBI:15361"/>
        <dbReference type="ChEBI" id="CHEBI:15378"/>
        <dbReference type="ChEBI" id="CHEBI:16452"/>
        <dbReference type="ChEBI" id="CHEBI:16526"/>
        <dbReference type="ChEBI" id="CHEBI:29101"/>
        <dbReference type="EC" id="7.2.4.2"/>
    </reaction>
</comment>
<evidence type="ECO:0000256" key="16">
    <source>
        <dbReference type="HAMAP-Rule" id="MF_00404"/>
    </source>
</evidence>
<evidence type="ECO:0000256" key="10">
    <source>
        <dbReference type="ARBA" id="ARBA00022989"/>
    </source>
</evidence>
<dbReference type="GO" id="GO:0008948">
    <property type="term" value="F:oxaloacetate decarboxylase activity"/>
    <property type="evidence" value="ECO:0007669"/>
    <property type="project" value="UniProtKB-UniRule"/>
</dbReference>
<evidence type="ECO:0000256" key="13">
    <source>
        <dbReference type="ARBA" id="ARBA00023136"/>
    </source>
</evidence>
<dbReference type="GO" id="GO:0015451">
    <property type="term" value="F:decarboxylation-driven active transmembrane transporter activity"/>
    <property type="evidence" value="ECO:0007669"/>
    <property type="project" value="UniProtKB-EC"/>
</dbReference>
<dbReference type="Proteomes" id="UP000030512">
    <property type="component" value="Chromosome"/>
</dbReference>
<dbReference type="KEGG" id="mdn:JT25_019700"/>
<evidence type="ECO:0000256" key="11">
    <source>
        <dbReference type="ARBA" id="ARBA00023053"/>
    </source>
</evidence>
<dbReference type="RefSeq" id="WP_036274151.1">
    <property type="nucleotide sequence ID" value="NZ_CP014476.1"/>
</dbReference>
<dbReference type="OrthoDB" id="5772594at2"/>
<dbReference type="GO" id="GO:0015081">
    <property type="term" value="F:sodium ion transmembrane transporter activity"/>
    <property type="evidence" value="ECO:0007669"/>
    <property type="project" value="UniProtKB-UniRule"/>
</dbReference>
<protein>
    <recommendedName>
        <fullName evidence="16">Probable oxaloacetate decarboxylase gamma chain</fullName>
        <ecNumber evidence="16">7.2.4.2</ecNumber>
    </recommendedName>
</protein>
<evidence type="ECO:0000256" key="9">
    <source>
        <dbReference type="ARBA" id="ARBA00022967"/>
    </source>
</evidence>
<dbReference type="InterPro" id="IPR005899">
    <property type="entry name" value="Na_pump_deCOase"/>
</dbReference>
<reference evidence="18 19" key="1">
    <citation type="journal article" date="2015" name="Environ. Microbiol.">
        <title>Methane oxidation coupled to nitrate reduction under hypoxia by the Gammaproteobacterium Methylomonas denitrificans, sp. nov. type strain FJG1.</title>
        <authorList>
            <person name="Kits K.D."/>
            <person name="Klotz M.G."/>
            <person name="Stein L.Y."/>
        </authorList>
    </citation>
    <scope>NUCLEOTIDE SEQUENCE [LARGE SCALE GENOMIC DNA]</scope>
    <source>
        <strain evidence="18 19">FJG1</strain>
    </source>
</reference>
<keyword evidence="11 16" id="KW-0915">Sodium</keyword>
<evidence type="ECO:0000256" key="7">
    <source>
        <dbReference type="ARBA" id="ARBA00022475"/>
    </source>
</evidence>
<comment type="cofactor">
    <cofactor evidence="1 16 17">
        <name>Na(+)</name>
        <dbReference type="ChEBI" id="CHEBI:29101"/>
    </cofactor>
</comment>
<proteinExistence type="inferred from homology"/>
<comment type="subunit">
    <text evidence="5 16">Heterotrimer of an alpha, a beta and a gamma subunit.</text>
</comment>
<dbReference type="GO" id="GO:0036376">
    <property type="term" value="P:sodium ion export across plasma membrane"/>
    <property type="evidence" value="ECO:0007669"/>
    <property type="project" value="InterPro"/>
</dbReference>
<keyword evidence="8 16" id="KW-0812">Transmembrane</keyword>
<gene>
    <name evidence="16" type="primary">oadG</name>
    <name evidence="18" type="ORF">JT25_019700</name>
</gene>
<evidence type="ECO:0000256" key="2">
    <source>
        <dbReference type="ARBA" id="ARBA00003002"/>
    </source>
</evidence>
<evidence type="ECO:0000313" key="19">
    <source>
        <dbReference type="Proteomes" id="UP000030512"/>
    </source>
</evidence>
<dbReference type="NCBIfam" id="TIGR01195">
    <property type="entry name" value="oadG_fam"/>
    <property type="match status" value="1"/>
</dbReference>
<keyword evidence="7 16" id="KW-1003">Cell membrane</keyword>
<name>A0A140E5L2_9GAMM</name>
<keyword evidence="9 16" id="KW-1278">Translocase</keyword>
<accession>A0A140E5L2</accession>
<keyword evidence="6 16" id="KW-0813">Transport</keyword>
<keyword evidence="10 16" id="KW-1133">Transmembrane helix</keyword>
<evidence type="ECO:0000256" key="12">
    <source>
        <dbReference type="ARBA" id="ARBA00023065"/>
    </source>
</evidence>
<evidence type="ECO:0000256" key="1">
    <source>
        <dbReference type="ARBA" id="ARBA00001959"/>
    </source>
</evidence>
<sequence length="79" mass="8751">MNEMLSSGIELMLIGMGMVYAFLAMLIVAINVMSQLVRRYFPEMPAKFSDQPVVAGNDKAVIAAITAAVHQYRKKHKHG</sequence>
<comment type="subcellular location">
    <subcellularLocation>
        <location evidence="3 16 17">Cell membrane</location>
        <topology evidence="3 16 17">Single-pass membrane protein</topology>
    </subcellularLocation>
</comment>
<evidence type="ECO:0000256" key="5">
    <source>
        <dbReference type="ARBA" id="ARBA00011869"/>
    </source>
</evidence>
<organism evidence="18 19">
    <name type="scientific">Methylomonas denitrificans</name>
    <dbReference type="NCBI Taxonomy" id="1538553"/>
    <lineage>
        <taxon>Bacteria</taxon>
        <taxon>Pseudomonadati</taxon>
        <taxon>Pseudomonadota</taxon>
        <taxon>Gammaproteobacteria</taxon>
        <taxon>Methylococcales</taxon>
        <taxon>Methylococcaceae</taxon>
        <taxon>Methylomonas</taxon>
    </lineage>
</organism>
<evidence type="ECO:0000256" key="15">
    <source>
        <dbReference type="ARBA" id="ARBA00048176"/>
    </source>
</evidence>
<dbReference type="GO" id="GO:0005886">
    <property type="term" value="C:plasma membrane"/>
    <property type="evidence" value="ECO:0007669"/>
    <property type="project" value="UniProtKB-SubCell"/>
</dbReference>
<dbReference type="Pfam" id="PF04277">
    <property type="entry name" value="OAD_gamma"/>
    <property type="match status" value="1"/>
</dbReference>
<keyword evidence="12 16" id="KW-0406">Ion transport</keyword>
<keyword evidence="13 16" id="KW-0472">Membrane</keyword>
<comment type="similarity">
    <text evidence="4 16 17">Belongs to the OadG family.</text>
</comment>
<dbReference type="InterPro" id="IPR023424">
    <property type="entry name" value="OadG"/>
</dbReference>
<evidence type="ECO:0000256" key="14">
    <source>
        <dbReference type="ARBA" id="ARBA00023201"/>
    </source>
</evidence>
<comment type="function">
    <text evidence="2 16 17">Catalyzes the decarboxylation of oxaloacetate coupled to Na(+) translocation.</text>
</comment>
<feature type="transmembrane region" description="Helical" evidence="16 17">
    <location>
        <begin position="12"/>
        <end position="34"/>
    </location>
</feature>